<evidence type="ECO:0000313" key="1">
    <source>
        <dbReference type="EMBL" id="PKU65129.1"/>
    </source>
</evidence>
<sequence length="98" mass="10463">MVVLGEVRYLVIREVVADEEVVEVLPCGGRVEGGEGVGGALASKVEEGYTATRVVSDPMGEVVDLNVWIEIHRSAGELCSRSSSSVIYFFFVVSVAIS</sequence>
<dbReference type="AlphaFoldDB" id="A0A2I0VNZ1"/>
<accession>A0A2I0VNZ1</accession>
<reference evidence="1 2" key="1">
    <citation type="journal article" date="2016" name="Sci. Rep.">
        <title>The Dendrobium catenatum Lindl. genome sequence provides insights into polysaccharide synthase, floral development and adaptive evolution.</title>
        <authorList>
            <person name="Zhang G.Q."/>
            <person name="Xu Q."/>
            <person name="Bian C."/>
            <person name="Tsai W.C."/>
            <person name="Yeh C.M."/>
            <person name="Liu K.W."/>
            <person name="Yoshida K."/>
            <person name="Zhang L.S."/>
            <person name="Chang S.B."/>
            <person name="Chen F."/>
            <person name="Shi Y."/>
            <person name="Su Y.Y."/>
            <person name="Zhang Y.Q."/>
            <person name="Chen L.J."/>
            <person name="Yin Y."/>
            <person name="Lin M."/>
            <person name="Huang H."/>
            <person name="Deng H."/>
            <person name="Wang Z.W."/>
            <person name="Zhu S.L."/>
            <person name="Zhao X."/>
            <person name="Deng C."/>
            <person name="Niu S.C."/>
            <person name="Huang J."/>
            <person name="Wang M."/>
            <person name="Liu G.H."/>
            <person name="Yang H.J."/>
            <person name="Xiao X.J."/>
            <person name="Hsiao Y.Y."/>
            <person name="Wu W.L."/>
            <person name="Chen Y.Y."/>
            <person name="Mitsuda N."/>
            <person name="Ohme-Takagi M."/>
            <person name="Luo Y.B."/>
            <person name="Van de Peer Y."/>
            <person name="Liu Z.J."/>
        </authorList>
    </citation>
    <scope>NUCLEOTIDE SEQUENCE [LARGE SCALE GENOMIC DNA]</scope>
    <source>
        <tissue evidence="1">The whole plant</tissue>
    </source>
</reference>
<organism evidence="1 2">
    <name type="scientific">Dendrobium catenatum</name>
    <dbReference type="NCBI Taxonomy" id="906689"/>
    <lineage>
        <taxon>Eukaryota</taxon>
        <taxon>Viridiplantae</taxon>
        <taxon>Streptophyta</taxon>
        <taxon>Embryophyta</taxon>
        <taxon>Tracheophyta</taxon>
        <taxon>Spermatophyta</taxon>
        <taxon>Magnoliopsida</taxon>
        <taxon>Liliopsida</taxon>
        <taxon>Asparagales</taxon>
        <taxon>Orchidaceae</taxon>
        <taxon>Epidendroideae</taxon>
        <taxon>Malaxideae</taxon>
        <taxon>Dendrobiinae</taxon>
        <taxon>Dendrobium</taxon>
    </lineage>
</organism>
<gene>
    <name evidence="1" type="ORF">MA16_Dca004745</name>
</gene>
<proteinExistence type="predicted"/>
<dbReference type="Proteomes" id="UP000233837">
    <property type="component" value="Unassembled WGS sequence"/>
</dbReference>
<reference evidence="1 2" key="2">
    <citation type="journal article" date="2017" name="Nature">
        <title>The Apostasia genome and the evolution of orchids.</title>
        <authorList>
            <person name="Zhang G.Q."/>
            <person name="Liu K.W."/>
            <person name="Li Z."/>
            <person name="Lohaus R."/>
            <person name="Hsiao Y.Y."/>
            <person name="Niu S.C."/>
            <person name="Wang J.Y."/>
            <person name="Lin Y.C."/>
            <person name="Xu Q."/>
            <person name="Chen L.J."/>
            <person name="Yoshida K."/>
            <person name="Fujiwara S."/>
            <person name="Wang Z.W."/>
            <person name="Zhang Y.Q."/>
            <person name="Mitsuda N."/>
            <person name="Wang M."/>
            <person name="Liu G.H."/>
            <person name="Pecoraro L."/>
            <person name="Huang H.X."/>
            <person name="Xiao X.J."/>
            <person name="Lin M."/>
            <person name="Wu X.Y."/>
            <person name="Wu W.L."/>
            <person name="Chen Y.Y."/>
            <person name="Chang S.B."/>
            <person name="Sakamoto S."/>
            <person name="Ohme-Takagi M."/>
            <person name="Yagi M."/>
            <person name="Zeng S.J."/>
            <person name="Shen C.Y."/>
            <person name="Yeh C.M."/>
            <person name="Luo Y.B."/>
            <person name="Tsai W.C."/>
            <person name="Van de Peer Y."/>
            <person name="Liu Z.J."/>
        </authorList>
    </citation>
    <scope>NUCLEOTIDE SEQUENCE [LARGE SCALE GENOMIC DNA]</scope>
    <source>
        <tissue evidence="1">The whole plant</tissue>
    </source>
</reference>
<evidence type="ECO:0000313" key="2">
    <source>
        <dbReference type="Proteomes" id="UP000233837"/>
    </source>
</evidence>
<name>A0A2I0VNZ1_9ASPA</name>
<dbReference type="EMBL" id="KZ503378">
    <property type="protein sequence ID" value="PKU65129.1"/>
    <property type="molecule type" value="Genomic_DNA"/>
</dbReference>
<keyword evidence="2" id="KW-1185">Reference proteome</keyword>
<protein>
    <submittedName>
        <fullName evidence="1">Uncharacterized protein</fullName>
    </submittedName>
</protein>